<dbReference type="AlphaFoldDB" id="A0AAU7T5X5"/>
<proteinExistence type="inferred from homology"/>
<dbReference type="PANTHER" id="PTHR31490">
    <property type="entry name" value="GLYCOSYL HYDROLASE"/>
    <property type="match status" value="1"/>
</dbReference>
<keyword evidence="6 9" id="KW-0119">Carbohydrate metabolism</keyword>
<sequence>MKARLLPEPSPYLDIVANQFSTVTAENEMKWALTEPVQGQHTWAAADRLVDFAEQNHQVVRGHTLVWHNQLPKWVTSQPWTPAELRAILKKHITDEVTHFRGRIWAWDVVNEAFNGDGTLRDTMWLRALGPDYIADAFRWAHQADPKAKLFYNDCNIEGINAKSTAVLALVTKLRAEGVPIHGVGLQTHLGTQYDFPHTMQDNLERFAALDVDLAITEADVRVPLPVDGDDEARQVDAYQRALRACLAVSRCVSYTVWGVGDSYSWVPGTFPGQGWPLLYDDQLKPKAAYRAVQHDLSEAPNWAPHRSGRGAGRG</sequence>
<keyword evidence="7 9" id="KW-0326">Glycosidase</keyword>
<comment type="similarity">
    <text evidence="2 9">Belongs to the glycosyl hydrolase 10 (cellulase F) family.</text>
</comment>
<keyword evidence="5 9" id="KW-0378">Hydrolase</keyword>
<feature type="domain" description="GH10" evidence="10">
    <location>
        <begin position="1"/>
        <end position="296"/>
    </location>
</feature>
<evidence type="ECO:0000256" key="5">
    <source>
        <dbReference type="ARBA" id="ARBA00022801"/>
    </source>
</evidence>
<evidence type="ECO:0000256" key="8">
    <source>
        <dbReference type="ARBA" id="ARBA00023326"/>
    </source>
</evidence>
<comment type="catalytic activity">
    <reaction evidence="1 9">
        <text>Endohydrolysis of (1-&gt;4)-beta-D-xylosidic linkages in xylans.</text>
        <dbReference type="EC" id="3.2.1.8"/>
    </reaction>
</comment>
<dbReference type="Gene3D" id="3.20.20.80">
    <property type="entry name" value="Glycosidases"/>
    <property type="match status" value="1"/>
</dbReference>
<evidence type="ECO:0000259" key="10">
    <source>
        <dbReference type="PROSITE" id="PS51760"/>
    </source>
</evidence>
<dbReference type="GO" id="GO:0045493">
    <property type="term" value="P:xylan catabolic process"/>
    <property type="evidence" value="ECO:0007669"/>
    <property type="project" value="UniProtKB-KW"/>
</dbReference>
<evidence type="ECO:0000256" key="3">
    <source>
        <dbReference type="ARBA" id="ARBA00022651"/>
    </source>
</evidence>
<dbReference type="GO" id="GO:0031176">
    <property type="term" value="F:endo-1,4-beta-xylanase activity"/>
    <property type="evidence" value="ECO:0007669"/>
    <property type="project" value="UniProtKB-EC"/>
</dbReference>
<accession>A0AAU7T5X5</accession>
<evidence type="ECO:0000313" key="11">
    <source>
        <dbReference type="EMBL" id="XBV22102.1"/>
    </source>
</evidence>
<gene>
    <name evidence="11" type="ORF">ABN611_26485</name>
</gene>
<keyword evidence="3" id="KW-0858">Xylan degradation</keyword>
<keyword evidence="8 9" id="KW-0624">Polysaccharide degradation</keyword>
<dbReference type="InterPro" id="IPR044846">
    <property type="entry name" value="GH10"/>
</dbReference>
<dbReference type="SMART" id="SM00633">
    <property type="entry name" value="Glyco_10"/>
    <property type="match status" value="1"/>
</dbReference>
<protein>
    <recommendedName>
        <fullName evidence="9">Beta-xylanase</fullName>
        <ecNumber evidence="9">3.2.1.8</ecNumber>
    </recommendedName>
</protein>
<dbReference type="PROSITE" id="PS51760">
    <property type="entry name" value="GH10_2"/>
    <property type="match status" value="1"/>
</dbReference>
<keyword evidence="4" id="KW-0732">Signal</keyword>
<dbReference type="InterPro" id="IPR001000">
    <property type="entry name" value="GH10_dom"/>
</dbReference>
<dbReference type="RefSeq" id="WP_350274948.1">
    <property type="nucleotide sequence ID" value="NZ_CP158165.1"/>
</dbReference>
<dbReference type="EC" id="3.2.1.8" evidence="9"/>
<dbReference type="SUPFAM" id="SSF51445">
    <property type="entry name" value="(Trans)glycosidases"/>
    <property type="match status" value="1"/>
</dbReference>
<evidence type="ECO:0000256" key="1">
    <source>
        <dbReference type="ARBA" id="ARBA00000681"/>
    </source>
</evidence>
<dbReference type="PRINTS" id="PR00134">
    <property type="entry name" value="GLHYDRLASE10"/>
</dbReference>
<organism evidence="11">
    <name type="scientific">Kribbella sp. HUAS MG21</name>
    <dbReference type="NCBI Taxonomy" id="3160966"/>
    <lineage>
        <taxon>Bacteria</taxon>
        <taxon>Bacillati</taxon>
        <taxon>Actinomycetota</taxon>
        <taxon>Actinomycetes</taxon>
        <taxon>Propionibacteriales</taxon>
        <taxon>Kribbellaceae</taxon>
        <taxon>Kribbella</taxon>
    </lineage>
</organism>
<evidence type="ECO:0000256" key="9">
    <source>
        <dbReference type="RuleBase" id="RU361174"/>
    </source>
</evidence>
<name>A0AAU7T5X5_9ACTN</name>
<evidence type="ECO:0000256" key="2">
    <source>
        <dbReference type="ARBA" id="ARBA00007495"/>
    </source>
</evidence>
<evidence type="ECO:0000256" key="4">
    <source>
        <dbReference type="ARBA" id="ARBA00022729"/>
    </source>
</evidence>
<dbReference type="Pfam" id="PF00331">
    <property type="entry name" value="Glyco_hydro_10"/>
    <property type="match status" value="1"/>
</dbReference>
<dbReference type="EMBL" id="CP158165">
    <property type="protein sequence ID" value="XBV22102.1"/>
    <property type="molecule type" value="Genomic_DNA"/>
</dbReference>
<reference evidence="11" key="1">
    <citation type="submission" date="2024-06" db="EMBL/GenBank/DDBJ databases">
        <title>Kribbella sp. strain HUAS MG21 genome sequences.</title>
        <authorList>
            <person name="Mo P."/>
        </authorList>
    </citation>
    <scope>NUCLEOTIDE SEQUENCE</scope>
    <source>
        <strain evidence="11">HUAS MG21</strain>
    </source>
</reference>
<evidence type="ECO:0000256" key="6">
    <source>
        <dbReference type="ARBA" id="ARBA00023277"/>
    </source>
</evidence>
<dbReference type="InterPro" id="IPR017853">
    <property type="entry name" value="GH"/>
</dbReference>
<dbReference type="PANTHER" id="PTHR31490:SF88">
    <property type="entry name" value="BETA-XYLANASE"/>
    <property type="match status" value="1"/>
</dbReference>
<evidence type="ECO:0000256" key="7">
    <source>
        <dbReference type="ARBA" id="ARBA00023295"/>
    </source>
</evidence>